<sequence length="540" mass="60535">MSDSSKKLFREESLERLSSPERLDQLMNVVNPRAWIPLAGLTSLVTIAAIWSVLGRLPLTVTGQGVLLYPRSVIQLQAPGDGTVVELKVQPGDEVKKGDIIGIISQPSLEKQLQQEKQKLAELLTQAQDSNLALKTRLASERINLDKQQVNLKLSLKRESIMPELRRKNLILLDQSREVIQKRLSNDQKVLPSLRQRSIESIQQRREGLNDRIEEINKLLPQLETQLAARRQLYEQKIVSADLILSAQREYFDSLARLSDLEAQQKQLQLEQVNTERQYLDSINQSNELNVKLQENQVQRADLERQYQQSLNTIDEINSKLQEVKSQLARLDQEELEARINRKNNIEEVRRRIAQIEREIELKSKIISDYDGKVLELSVLPGQIVSGGSRLGAINSQGAAAKLMSVMYFADKDGKQVKQGMEVQVTPSLVKRERFGGILGNVTNVTPFPVTIQDMSTVIGNQNLAESLAQGLASGGGNAPIQIFAELKTDNTKSGYQWSSSQGPDIQLSPGTTVQVRVKVGEIAPIAYVIPIFRSITGIY</sequence>
<evidence type="ECO:0000313" key="2">
    <source>
        <dbReference type="EMBL" id="GCL37981.1"/>
    </source>
</evidence>
<dbReference type="Proteomes" id="UP000300142">
    <property type="component" value="Unassembled WGS sequence"/>
</dbReference>
<dbReference type="PANTHER" id="PTHR30386:SF17">
    <property type="entry name" value="ALKALINE PROTEASE SECRETION PROTEIN APRE"/>
    <property type="match status" value="1"/>
</dbReference>
<gene>
    <name evidence="2" type="ORF">SR1949_30940</name>
</gene>
<dbReference type="AlphaFoldDB" id="A0A480A3Y6"/>
<comment type="caution">
    <text evidence="2">The sequence shown here is derived from an EMBL/GenBank/DDBJ whole genome shotgun (WGS) entry which is preliminary data.</text>
</comment>
<organism evidence="2 3">
    <name type="scientific">Sphaerospermopsis reniformis</name>
    <dbReference type="NCBI Taxonomy" id="531300"/>
    <lineage>
        <taxon>Bacteria</taxon>
        <taxon>Bacillati</taxon>
        <taxon>Cyanobacteriota</taxon>
        <taxon>Cyanophyceae</taxon>
        <taxon>Nostocales</taxon>
        <taxon>Aphanizomenonaceae</taxon>
        <taxon>Sphaerospermopsis</taxon>
    </lineage>
</organism>
<accession>A0A480A3Y6</accession>
<keyword evidence="3" id="KW-1185">Reference proteome</keyword>
<dbReference type="InterPro" id="IPR011053">
    <property type="entry name" value="Single_hybrid_motif"/>
</dbReference>
<evidence type="ECO:0000313" key="3">
    <source>
        <dbReference type="Proteomes" id="UP000300142"/>
    </source>
</evidence>
<feature type="coiled-coil region" evidence="1">
    <location>
        <begin position="258"/>
        <end position="366"/>
    </location>
</feature>
<reference evidence="3" key="1">
    <citation type="submission" date="2019-02" db="EMBL/GenBank/DDBJ databases">
        <title>Draft genome sequence of Sphaerospermopsis reniformis NIES-1949.</title>
        <authorList>
            <person name="Yamaguchi H."/>
            <person name="Suzuki S."/>
            <person name="Kawachi M."/>
        </authorList>
    </citation>
    <scope>NUCLEOTIDE SEQUENCE [LARGE SCALE GENOMIC DNA]</scope>
    <source>
        <strain evidence="3">NIES-1949</strain>
    </source>
</reference>
<evidence type="ECO:0000256" key="1">
    <source>
        <dbReference type="SAM" id="Coils"/>
    </source>
</evidence>
<dbReference type="RefSeq" id="WP_137668002.1">
    <property type="nucleotide sequence ID" value="NZ_BJCE01000108.1"/>
</dbReference>
<dbReference type="Gene3D" id="2.40.50.100">
    <property type="match status" value="1"/>
</dbReference>
<name>A0A480A3Y6_9CYAN</name>
<dbReference type="InterPro" id="IPR050739">
    <property type="entry name" value="MFP"/>
</dbReference>
<dbReference type="NCBIfam" id="TIGR03794">
    <property type="entry name" value="NHLM_micro_HlyD"/>
    <property type="match status" value="1"/>
</dbReference>
<dbReference type="SUPFAM" id="SSF51230">
    <property type="entry name" value="Single hybrid motif"/>
    <property type="match status" value="1"/>
</dbReference>
<feature type="coiled-coil region" evidence="1">
    <location>
        <begin position="199"/>
        <end position="226"/>
    </location>
</feature>
<protein>
    <submittedName>
        <fullName evidence="2">Secretion protein HlyD</fullName>
    </submittedName>
</protein>
<dbReference type="PANTHER" id="PTHR30386">
    <property type="entry name" value="MEMBRANE FUSION SUBUNIT OF EMRAB-TOLC MULTIDRUG EFFLUX PUMP"/>
    <property type="match status" value="1"/>
</dbReference>
<proteinExistence type="predicted"/>
<feature type="coiled-coil region" evidence="1">
    <location>
        <begin position="106"/>
        <end position="133"/>
    </location>
</feature>
<keyword evidence="1" id="KW-0175">Coiled coil</keyword>
<dbReference type="EMBL" id="BJCE01000108">
    <property type="protein sequence ID" value="GCL37981.1"/>
    <property type="molecule type" value="Genomic_DNA"/>
</dbReference>
<dbReference type="InterPro" id="IPR022275">
    <property type="entry name" value="NHPM_bacteriocin_SS_HylD"/>
</dbReference>